<dbReference type="AlphaFoldDB" id="A0A1I5SWQ3"/>
<evidence type="ECO:0000313" key="1">
    <source>
        <dbReference type="EMBL" id="SFP75205.1"/>
    </source>
</evidence>
<sequence length="86" mass="10025">MYKIDDLICEERVFDEFKKIAHYYNIMGEIRAVPINLANGERSKFVKITFEFEGLSTLFQVALNVGINLGKEERIISDFEEHPVQN</sequence>
<dbReference type="EMBL" id="FOXH01000005">
    <property type="protein sequence ID" value="SFP75205.1"/>
    <property type="molecule type" value="Genomic_DNA"/>
</dbReference>
<accession>A0A1I5SWQ3</accession>
<reference evidence="1 2" key="1">
    <citation type="submission" date="2016-10" db="EMBL/GenBank/DDBJ databases">
        <authorList>
            <person name="de Groot N.N."/>
        </authorList>
    </citation>
    <scope>NUCLEOTIDE SEQUENCE [LARGE SCALE GENOMIC DNA]</scope>
    <source>
        <strain evidence="2">E92,LMG 26720,CCM 7988</strain>
    </source>
</reference>
<dbReference type="Proteomes" id="UP000199306">
    <property type="component" value="Unassembled WGS sequence"/>
</dbReference>
<protein>
    <submittedName>
        <fullName evidence="1">Uncharacterized protein</fullName>
    </submittedName>
</protein>
<keyword evidence="2" id="KW-1185">Reference proteome</keyword>
<proteinExistence type="predicted"/>
<name>A0A1I5SWQ3_9BACT</name>
<evidence type="ECO:0000313" key="2">
    <source>
        <dbReference type="Proteomes" id="UP000199306"/>
    </source>
</evidence>
<organism evidence="1 2">
    <name type="scientific">Pseudarcicella hirudinis</name>
    <dbReference type="NCBI Taxonomy" id="1079859"/>
    <lineage>
        <taxon>Bacteria</taxon>
        <taxon>Pseudomonadati</taxon>
        <taxon>Bacteroidota</taxon>
        <taxon>Cytophagia</taxon>
        <taxon>Cytophagales</taxon>
        <taxon>Flectobacillaceae</taxon>
        <taxon>Pseudarcicella</taxon>
    </lineage>
</organism>
<gene>
    <name evidence="1" type="ORF">SAMN04515674_105252</name>
</gene>
<dbReference type="RefSeq" id="WP_092016810.1">
    <property type="nucleotide sequence ID" value="NZ_FOXH01000005.1"/>
</dbReference>